<dbReference type="GO" id="GO:0098796">
    <property type="term" value="C:membrane protein complex"/>
    <property type="evidence" value="ECO:0007669"/>
    <property type="project" value="UniProtKB-ARBA"/>
</dbReference>
<evidence type="ECO:0000313" key="7">
    <source>
        <dbReference type="Proteomes" id="UP000178369"/>
    </source>
</evidence>
<dbReference type="GO" id="GO:0016887">
    <property type="term" value="F:ATP hydrolysis activity"/>
    <property type="evidence" value="ECO:0007669"/>
    <property type="project" value="InterPro"/>
</dbReference>
<dbReference type="Gene3D" id="3.40.50.300">
    <property type="entry name" value="P-loop containing nucleotide triphosphate hydrolases"/>
    <property type="match status" value="1"/>
</dbReference>
<dbReference type="InterPro" id="IPR003439">
    <property type="entry name" value="ABC_transporter-like_ATP-bd"/>
</dbReference>
<evidence type="ECO:0000259" key="5">
    <source>
        <dbReference type="PROSITE" id="PS50893"/>
    </source>
</evidence>
<keyword evidence="4 6" id="KW-0067">ATP-binding</keyword>
<dbReference type="SUPFAM" id="SSF52540">
    <property type="entry name" value="P-loop containing nucleoside triphosphate hydrolases"/>
    <property type="match status" value="1"/>
</dbReference>
<evidence type="ECO:0000256" key="2">
    <source>
        <dbReference type="ARBA" id="ARBA00022448"/>
    </source>
</evidence>
<name>A0A1F5HGY2_9BACT</name>
<feature type="domain" description="ABC transporter" evidence="5">
    <location>
        <begin position="5"/>
        <end position="241"/>
    </location>
</feature>
<gene>
    <name evidence="6" type="ORF">A3F45_03645</name>
</gene>
<dbReference type="PROSITE" id="PS00211">
    <property type="entry name" value="ABC_TRANSPORTER_1"/>
    <property type="match status" value="1"/>
</dbReference>
<dbReference type="PANTHER" id="PTHR42798">
    <property type="entry name" value="LIPOPROTEIN-RELEASING SYSTEM ATP-BINDING PROTEIN LOLD"/>
    <property type="match status" value="1"/>
</dbReference>
<accession>A0A1F5HGY2</accession>
<comment type="similarity">
    <text evidence="1">Belongs to the ABC transporter superfamily.</text>
</comment>
<dbReference type="GO" id="GO:0022857">
    <property type="term" value="F:transmembrane transporter activity"/>
    <property type="evidence" value="ECO:0007669"/>
    <property type="project" value="UniProtKB-ARBA"/>
</dbReference>
<dbReference type="InterPro" id="IPR003593">
    <property type="entry name" value="AAA+_ATPase"/>
</dbReference>
<dbReference type="GO" id="GO:0005524">
    <property type="term" value="F:ATP binding"/>
    <property type="evidence" value="ECO:0007669"/>
    <property type="project" value="UniProtKB-KW"/>
</dbReference>
<evidence type="ECO:0000256" key="1">
    <source>
        <dbReference type="ARBA" id="ARBA00005417"/>
    </source>
</evidence>
<dbReference type="FunFam" id="3.40.50.300:FF:000032">
    <property type="entry name" value="Export ABC transporter ATP-binding protein"/>
    <property type="match status" value="1"/>
</dbReference>
<organism evidence="6 7">
    <name type="scientific">Candidatus Curtissbacteria bacterium RIFCSPHIGHO2_12_FULL_41_17</name>
    <dbReference type="NCBI Taxonomy" id="1797722"/>
    <lineage>
        <taxon>Bacteria</taxon>
        <taxon>Candidatus Curtissiibacteriota</taxon>
    </lineage>
</organism>
<evidence type="ECO:0000313" key="6">
    <source>
        <dbReference type="EMBL" id="OGE03362.1"/>
    </source>
</evidence>
<protein>
    <submittedName>
        <fullName evidence="6">Macrolide ABC transporter ATP-binding protein</fullName>
    </submittedName>
</protein>
<evidence type="ECO:0000256" key="4">
    <source>
        <dbReference type="ARBA" id="ARBA00022840"/>
    </source>
</evidence>
<dbReference type="Pfam" id="PF00005">
    <property type="entry name" value="ABC_tran"/>
    <property type="match status" value="1"/>
</dbReference>
<sequence length="241" mass="26625">MNAALDVKKISKIYGEPPNETIALKNVSLQIKEGEFVAIIGPSGSGKSTLMNILGLLDIPTSGEYFFENRKAANLSQNDLAKLRNQKIGFVFQSFNLLPRTSSLKNVELPLIYSGVGKKEREQKAKEMLERVGLGDKLFSTPAKLSGGQQQRVAIARALVNDPFVIFADEPTGNLDTRSSSDIMQIFKDLNNEGRTIVLITHEIDIAKLASRILTMRDGQIVSDVKNRPKKQIIKSKRKGV</sequence>
<dbReference type="InterPro" id="IPR027417">
    <property type="entry name" value="P-loop_NTPase"/>
</dbReference>
<keyword evidence="3" id="KW-0547">Nucleotide-binding</keyword>
<proteinExistence type="inferred from homology"/>
<dbReference type="PROSITE" id="PS50893">
    <property type="entry name" value="ABC_TRANSPORTER_2"/>
    <property type="match status" value="1"/>
</dbReference>
<evidence type="ECO:0000256" key="3">
    <source>
        <dbReference type="ARBA" id="ARBA00022741"/>
    </source>
</evidence>
<dbReference type="SMART" id="SM00382">
    <property type="entry name" value="AAA"/>
    <property type="match status" value="1"/>
</dbReference>
<dbReference type="Proteomes" id="UP000178369">
    <property type="component" value="Unassembled WGS sequence"/>
</dbReference>
<dbReference type="EMBL" id="MFBL01000056">
    <property type="protein sequence ID" value="OGE03362.1"/>
    <property type="molecule type" value="Genomic_DNA"/>
</dbReference>
<dbReference type="AlphaFoldDB" id="A0A1F5HGY2"/>
<keyword evidence="2" id="KW-0813">Transport</keyword>
<dbReference type="InterPro" id="IPR017871">
    <property type="entry name" value="ABC_transporter-like_CS"/>
</dbReference>
<dbReference type="CDD" id="cd03255">
    <property type="entry name" value="ABC_MJ0796_LolCDE_FtsE"/>
    <property type="match status" value="1"/>
</dbReference>
<reference evidence="6 7" key="1">
    <citation type="journal article" date="2016" name="Nat. Commun.">
        <title>Thousands of microbial genomes shed light on interconnected biogeochemical processes in an aquifer system.</title>
        <authorList>
            <person name="Anantharaman K."/>
            <person name="Brown C.T."/>
            <person name="Hug L.A."/>
            <person name="Sharon I."/>
            <person name="Castelle C.J."/>
            <person name="Probst A.J."/>
            <person name="Thomas B.C."/>
            <person name="Singh A."/>
            <person name="Wilkins M.J."/>
            <person name="Karaoz U."/>
            <person name="Brodie E.L."/>
            <person name="Williams K.H."/>
            <person name="Hubbard S.S."/>
            <person name="Banfield J.F."/>
        </authorList>
    </citation>
    <scope>NUCLEOTIDE SEQUENCE [LARGE SCALE GENOMIC DNA]</scope>
</reference>
<dbReference type="PANTHER" id="PTHR42798:SF6">
    <property type="entry name" value="CELL DIVISION ATP-BINDING PROTEIN FTSE"/>
    <property type="match status" value="1"/>
</dbReference>
<comment type="caution">
    <text evidence="6">The sequence shown here is derived from an EMBL/GenBank/DDBJ whole genome shotgun (WGS) entry which is preliminary data.</text>
</comment>
<dbReference type="InterPro" id="IPR017911">
    <property type="entry name" value="MacB-like_ATP-bd"/>
</dbReference>